<sequence>MSNRNRNFRRRADDDEDNNDNTLSTTTAVAAKKPSSKPKKLLSFADDEEEKSETLRSSRDKKQSSRLSKPSSSNKLSISKDRLPPPSTSLLSYVQPQTGVYTKEALLELQKNTKTLAVSSSKPASTDTSSEPKVILKGLIKPQVSTPVQEKTSRDPSNSDSDSDSDRGNDTEKRFASRGIGKIEVQSGVIYDEAAIKAIRAKKDRIRQQSQAAAPDYISLDGGGGSSHRADVEGLSDEEPEFPRRMAMFGEKIESGAKKKGVFEDDDDEDERPVVVPVENGDEYDDEDKMWEEEQVRKGLGKRLDDGPSRGVASTSASVTIVQPQKQNLLYPTMAPYGPAGPTPSIGGAVGASQDLDTMSIAQKADSAMKALQNNVNRLRETHARTVSSLTKTDEDLSSSLLKITDLEKTLSAAGEKFIFMQKLRDYVSVICDFLQDKAPYIETLEAEMQKLNKERASAIVERRAADNDDEMIEIEAAIKAATKVFSECGNSAAIHAAANSAAQAAVAAIREQMNLPVKLDEFGRDMNLQKRMDMTRRAEARQRRRAKFDSKRLSSMDVDVSYQKLEGESTTDESDSESAAYQSNREELLKTADQIFSDASEEYSQLSLVKERFEKWKRDYSSSYRDAYMSLSAPAILSPYVRLELIRWDPLHEDADFADMKWHSLLFNYGLPEDGKGLCPR</sequence>
<organism evidence="1 2">
    <name type="scientific">Melia azedarach</name>
    <name type="common">Chinaberry tree</name>
    <dbReference type="NCBI Taxonomy" id="155640"/>
    <lineage>
        <taxon>Eukaryota</taxon>
        <taxon>Viridiplantae</taxon>
        <taxon>Streptophyta</taxon>
        <taxon>Embryophyta</taxon>
        <taxon>Tracheophyta</taxon>
        <taxon>Spermatophyta</taxon>
        <taxon>Magnoliopsida</taxon>
        <taxon>eudicotyledons</taxon>
        <taxon>Gunneridae</taxon>
        <taxon>Pentapetalae</taxon>
        <taxon>rosids</taxon>
        <taxon>malvids</taxon>
        <taxon>Sapindales</taxon>
        <taxon>Meliaceae</taxon>
        <taxon>Melia</taxon>
    </lineage>
</organism>
<keyword evidence="2" id="KW-1185">Reference proteome</keyword>
<protein>
    <submittedName>
        <fullName evidence="1">GC-rich sequence DNA-binding factor 1</fullName>
    </submittedName>
</protein>
<dbReference type="Proteomes" id="UP001164539">
    <property type="component" value="Chromosome 9"/>
</dbReference>
<name>A0ACC1XFR2_MELAZ</name>
<reference evidence="1 2" key="1">
    <citation type="journal article" date="2023" name="Science">
        <title>Complex scaffold remodeling in plant triterpene biosynthesis.</title>
        <authorList>
            <person name="De La Pena R."/>
            <person name="Hodgson H."/>
            <person name="Liu J.C."/>
            <person name="Stephenson M.J."/>
            <person name="Martin A.C."/>
            <person name="Owen C."/>
            <person name="Harkess A."/>
            <person name="Leebens-Mack J."/>
            <person name="Jimenez L.E."/>
            <person name="Osbourn A."/>
            <person name="Sattely E.S."/>
        </authorList>
    </citation>
    <scope>NUCLEOTIDE SEQUENCE [LARGE SCALE GENOMIC DNA]</scope>
    <source>
        <strain evidence="2">cv. JPN11</strain>
        <tissue evidence="1">Leaf</tissue>
    </source>
</reference>
<keyword evidence="1" id="KW-0238">DNA-binding</keyword>
<gene>
    <name evidence="1" type="ORF">OWV82_016208</name>
</gene>
<accession>A0ACC1XFR2</accession>
<evidence type="ECO:0000313" key="1">
    <source>
        <dbReference type="EMBL" id="KAJ4709967.1"/>
    </source>
</evidence>
<proteinExistence type="predicted"/>
<evidence type="ECO:0000313" key="2">
    <source>
        <dbReference type="Proteomes" id="UP001164539"/>
    </source>
</evidence>
<dbReference type="EMBL" id="CM051402">
    <property type="protein sequence ID" value="KAJ4709967.1"/>
    <property type="molecule type" value="Genomic_DNA"/>
</dbReference>
<comment type="caution">
    <text evidence="1">The sequence shown here is derived from an EMBL/GenBank/DDBJ whole genome shotgun (WGS) entry which is preliminary data.</text>
</comment>